<evidence type="ECO:0000256" key="5">
    <source>
        <dbReference type="PROSITE-ProRule" id="PRU01240"/>
    </source>
</evidence>
<dbReference type="InterPro" id="IPR015500">
    <property type="entry name" value="Peptidase_S8_subtilisin-rel"/>
</dbReference>
<dbReference type="InterPro" id="IPR023827">
    <property type="entry name" value="Peptidase_S8_Asp-AS"/>
</dbReference>
<name>A0A937XDV8_UNCEI</name>
<dbReference type="InterPro" id="IPR050131">
    <property type="entry name" value="Peptidase_S8_subtilisin-like"/>
</dbReference>
<dbReference type="PRINTS" id="PR00723">
    <property type="entry name" value="SUBTILISIN"/>
</dbReference>
<dbReference type="PANTHER" id="PTHR43806">
    <property type="entry name" value="PEPTIDASE S8"/>
    <property type="match status" value="1"/>
</dbReference>
<dbReference type="Proteomes" id="UP000748308">
    <property type="component" value="Unassembled WGS sequence"/>
</dbReference>
<dbReference type="AlphaFoldDB" id="A0A937XDV8"/>
<evidence type="ECO:0000313" key="9">
    <source>
        <dbReference type="Proteomes" id="UP000748308"/>
    </source>
</evidence>
<dbReference type="Gene3D" id="3.40.50.200">
    <property type="entry name" value="Peptidase S8/S53 domain"/>
    <property type="match status" value="1"/>
</dbReference>
<dbReference type="SUPFAM" id="SSF52743">
    <property type="entry name" value="Subtilisin-like"/>
    <property type="match status" value="1"/>
</dbReference>
<evidence type="ECO:0000313" key="8">
    <source>
        <dbReference type="EMBL" id="MBM3318492.1"/>
    </source>
</evidence>
<keyword evidence="3 5" id="KW-0378">Hydrolase</keyword>
<dbReference type="CDD" id="cd00306">
    <property type="entry name" value="Peptidases_S8_S53"/>
    <property type="match status" value="1"/>
</dbReference>
<dbReference type="PROSITE" id="PS00136">
    <property type="entry name" value="SUBTILASE_ASP"/>
    <property type="match status" value="1"/>
</dbReference>
<evidence type="ECO:0000256" key="6">
    <source>
        <dbReference type="RuleBase" id="RU003355"/>
    </source>
</evidence>
<comment type="caution">
    <text evidence="8">The sequence shown here is derived from an EMBL/GenBank/DDBJ whole genome shotgun (WGS) entry which is preliminary data.</text>
</comment>
<evidence type="ECO:0000256" key="1">
    <source>
        <dbReference type="ARBA" id="ARBA00011073"/>
    </source>
</evidence>
<comment type="similarity">
    <text evidence="1 5 6">Belongs to the peptidase S8 family.</text>
</comment>
<evidence type="ECO:0000256" key="4">
    <source>
        <dbReference type="ARBA" id="ARBA00022825"/>
    </source>
</evidence>
<dbReference type="InterPro" id="IPR000209">
    <property type="entry name" value="Peptidase_S8/S53_dom"/>
</dbReference>
<feature type="active site" description="Charge relay system" evidence="5">
    <location>
        <position position="403"/>
    </location>
</feature>
<sequence>AEGEITIQGRGPGSVARVENESARQFEVRPSRCGVLGIGRPGIAVCPEQWTSQEVLFSAIPSVIQLPPGSSHASFAGCQISSPGLSSLLHAFAEVHIARTYPGAVPDTVGFIGRSGRLAYRADLTGEYTIVAPSAAQARSLAEALMTEPSILHAVPNGATLDFCLRPYEFDNILTPVQYWHLDNSRMPGCTPDIDIDAPEAWDIYTGSSSQLIAVLDSGIDGDHEDLRALAHYCPAPPEKGHGTMVAGLLGASTDNDLGIAAVDWAAVVGCYDIWRYIGPPDSSFVQVMTLVRQALDDGASILNCSWRASSPWAESFHPAFVDAYKADALVVAAQGNTQDYVGYPAGWDHGSLGVGSVDCLGAVQGLSCNEHVDVAAPGVMVFTTCSVDTECVGGYITTGGTSIATPIVSGVASLLRGYAVTLDMNLSADDVAWMLRLGAVDVGPAGWDLCSGWGLVKAHRTLSFLADPESHAFAQLSALGYSTIDDQTPVTEYVLRGVPEWGQPPEQPFTGRLQLRKIEVRKIVDYGVDAPLESVPVVWGRGGAYTRGLADAGPGETVWGYGYCEPAGSATDEHCELRTWVYHQEAEDRWFPCPYDQVVWEYSVLWGAGAASDAKGGEGPLEMTGGAGGVRVIVGNPQAGSVLVRLWTREPQRLRVSVLDLQGRVMSVLADGEVPAGERLLRWIGTVGERAGRHSGMYWVRVDGPEGVLARRLVVLD</sequence>
<evidence type="ECO:0000256" key="2">
    <source>
        <dbReference type="ARBA" id="ARBA00022670"/>
    </source>
</evidence>
<dbReference type="PROSITE" id="PS00137">
    <property type="entry name" value="SUBTILASE_HIS"/>
    <property type="match status" value="1"/>
</dbReference>
<dbReference type="EMBL" id="VGIY01000376">
    <property type="protein sequence ID" value="MBM3318492.1"/>
    <property type="molecule type" value="Genomic_DNA"/>
</dbReference>
<keyword evidence="2 5" id="KW-0645">Protease</keyword>
<feature type="active site" description="Charge relay system" evidence="5">
    <location>
        <position position="217"/>
    </location>
</feature>
<dbReference type="PROSITE" id="PS00138">
    <property type="entry name" value="SUBTILASE_SER"/>
    <property type="match status" value="1"/>
</dbReference>
<reference evidence="8" key="1">
    <citation type="submission" date="2019-03" db="EMBL/GenBank/DDBJ databases">
        <title>Lake Tanganyika Metagenome-Assembled Genomes (MAGs).</title>
        <authorList>
            <person name="Tran P."/>
        </authorList>
    </citation>
    <scope>NUCLEOTIDE SEQUENCE</scope>
    <source>
        <strain evidence="8">M_DeepCast_400m_m2_100</strain>
    </source>
</reference>
<feature type="non-terminal residue" evidence="8">
    <location>
        <position position="1"/>
    </location>
</feature>
<protein>
    <submittedName>
        <fullName evidence="8">S8/S53 family peptidase</fullName>
    </submittedName>
</protein>
<dbReference type="InterPro" id="IPR022398">
    <property type="entry name" value="Peptidase_S8_His-AS"/>
</dbReference>
<accession>A0A937XDV8</accession>
<dbReference type="InterPro" id="IPR036852">
    <property type="entry name" value="Peptidase_S8/S53_dom_sf"/>
</dbReference>
<keyword evidence="4 5" id="KW-0720">Serine protease</keyword>
<proteinExistence type="inferred from homology"/>
<organism evidence="8 9">
    <name type="scientific">Eiseniibacteriota bacterium</name>
    <dbReference type="NCBI Taxonomy" id="2212470"/>
    <lineage>
        <taxon>Bacteria</taxon>
        <taxon>Candidatus Eiseniibacteriota</taxon>
    </lineage>
</organism>
<dbReference type="PROSITE" id="PS51892">
    <property type="entry name" value="SUBTILASE"/>
    <property type="match status" value="1"/>
</dbReference>
<feature type="active site" description="Charge relay system" evidence="5">
    <location>
        <position position="242"/>
    </location>
</feature>
<dbReference type="Pfam" id="PF00082">
    <property type="entry name" value="Peptidase_S8"/>
    <property type="match status" value="1"/>
</dbReference>
<feature type="domain" description="Peptidase S8/S53" evidence="7">
    <location>
        <begin position="211"/>
        <end position="455"/>
    </location>
</feature>
<evidence type="ECO:0000259" key="7">
    <source>
        <dbReference type="Pfam" id="PF00082"/>
    </source>
</evidence>
<dbReference type="InterPro" id="IPR023828">
    <property type="entry name" value="Peptidase_S8_Ser-AS"/>
</dbReference>
<dbReference type="GO" id="GO:0006508">
    <property type="term" value="P:proteolysis"/>
    <property type="evidence" value="ECO:0007669"/>
    <property type="project" value="UniProtKB-KW"/>
</dbReference>
<dbReference type="GO" id="GO:0004252">
    <property type="term" value="F:serine-type endopeptidase activity"/>
    <property type="evidence" value="ECO:0007669"/>
    <property type="project" value="UniProtKB-UniRule"/>
</dbReference>
<evidence type="ECO:0000256" key="3">
    <source>
        <dbReference type="ARBA" id="ARBA00022801"/>
    </source>
</evidence>
<gene>
    <name evidence="8" type="ORF">FJY75_11635</name>
</gene>
<dbReference type="PANTHER" id="PTHR43806:SF11">
    <property type="entry name" value="CEREVISIN-RELATED"/>
    <property type="match status" value="1"/>
</dbReference>